<dbReference type="SUPFAM" id="SSF53590">
    <property type="entry name" value="Nucleoside hydrolase"/>
    <property type="match status" value="1"/>
</dbReference>
<sequence>MEKKQPLGLELPIAPHQSPRKRSGLVKLLLAATCAGAIVARLQTGSWFPFDGSSGRVAADEGAFEVAVDWNTFWDTLPTRPKLEYTPCFDRTPFGGPFQCARLELPMDYWNGTTDATISLAIIRSPAVVPVTDPRYGGVILLNPGGPGGSGIGFLRGSGDGIRKTVDVKEHKYYDLLSFDPRGVGETTPAVDCIKSPALDHAWQLRVMEEGIFEASDAAIGRLWAMSIARSQSCSLPLSDGEPDIRKYVTTASVARDMLEIIERHGEWREKEARRLLGCVTGVPSTLLYKSSEEKIQYWGFSYGTYLGNTFAAMFPDRVGRLIVDGVVDAYDYKKSLWSDNLLDTEKDLQGLYYHCARAGYPACALANKTGITTAKGVEDKVFNITYSLYHNPLPVISTSPEVITYSDVRNLIFAGYALHVVPTRACHHHPHSADHDFRCPSNAGAETSIIPLRNRTEGAASLSMDATMAIACSDGDDQSWVNRTTFEKYAKEQARVSPSVGSMWSAIRYVVTTRSLEATLEQLFDAQNFFGVKMNCIHYSIRPHYRFEGPWIANTSHPLLLIGNTADPVTPVKHAINMAKGFAGAVALTQDSSGHCSISTYSNCTVQYVRRYFDTGDLPPINTTCPADEMPFGPDADEAGAVGVELMEARKRHATIAAALHGAGGGLLGSAVAGGRAAAGWFDQSTTAMWEQIRDHEFRAAFLRIHEPLTLCFAGGVEKKPYMNKMQPYRRRTPIWLDCDTGHDDAFAILLAARSDEVDLLGITTVYGNAPLENTTYNTRAILKAIGREDVPVYPGASKPSCREAAHAPDIHGASGLDGTDCLPEPTVPARTTDAVQAMYESLNAEPAGTAWLVAVGALTNIAALFSKHPHVVDHIAGLSIMGGAVGGGFTDAPMGTVAGAGERFGNHTPYAEFNIYCDPEAARAIFSNPALAAKTTLTPLDLTHQFLATSEVQKSLLYGSIKSGLSEEATRSVTPVRRLFFEILTFFAKTYADVFGLKEGPPLHDPLAVAAAFRHELFIYSKGSQSEREHFTVDVVVEGEHGDSDEIRSGPSQCGRTIVQQSLPGQPGVTIPRGLDTPALWNLIEGCLGGVEAAS</sequence>
<accession>A0AAN6L2P2</accession>
<evidence type="ECO:0000256" key="1">
    <source>
        <dbReference type="ARBA" id="ARBA00009176"/>
    </source>
</evidence>
<evidence type="ECO:0000259" key="4">
    <source>
        <dbReference type="Pfam" id="PF01156"/>
    </source>
</evidence>
<name>A0AAN6L2P2_9PEZI</name>
<keyword evidence="3" id="KW-0326">Glycosidase</keyword>
<dbReference type="AlphaFoldDB" id="A0AAN6L2P2"/>
<feature type="domain" description="Inosine/uridine-preferring nucleoside hydrolase" evidence="4">
    <location>
        <begin position="736"/>
        <end position="1084"/>
    </location>
</feature>
<dbReference type="SUPFAM" id="SSF53474">
    <property type="entry name" value="alpha/beta-Hydrolases"/>
    <property type="match status" value="1"/>
</dbReference>
<protein>
    <recommendedName>
        <fullName evidence="8">Inosine/uridine-preferring nucleoside hydrolase domain-containing protein</fullName>
    </recommendedName>
</protein>
<dbReference type="InterPro" id="IPR036452">
    <property type="entry name" value="Ribo_hydro-like"/>
</dbReference>
<comment type="caution">
    <text evidence="6">The sequence shown here is derived from an EMBL/GenBank/DDBJ whole genome shotgun (WGS) entry which is preliminary data.</text>
</comment>
<dbReference type="GO" id="GO:0006152">
    <property type="term" value="P:purine nucleoside catabolic process"/>
    <property type="evidence" value="ECO:0007669"/>
    <property type="project" value="TreeGrafter"/>
</dbReference>
<evidence type="ECO:0000256" key="2">
    <source>
        <dbReference type="ARBA" id="ARBA00022801"/>
    </source>
</evidence>
<gene>
    <name evidence="6" type="ORF">LTR91_001271</name>
</gene>
<dbReference type="InterPro" id="IPR013595">
    <property type="entry name" value="Pept_S33_TAP-like_C"/>
</dbReference>
<dbReference type="GO" id="GO:0005829">
    <property type="term" value="C:cytosol"/>
    <property type="evidence" value="ECO:0007669"/>
    <property type="project" value="TreeGrafter"/>
</dbReference>
<dbReference type="Gene3D" id="3.90.245.10">
    <property type="entry name" value="Ribonucleoside hydrolase-like"/>
    <property type="match status" value="1"/>
</dbReference>
<reference evidence="6" key="1">
    <citation type="submission" date="2023-06" db="EMBL/GenBank/DDBJ databases">
        <title>Black Yeasts Isolated from many extreme environments.</title>
        <authorList>
            <person name="Coleine C."/>
            <person name="Stajich J.E."/>
            <person name="Selbmann L."/>
        </authorList>
    </citation>
    <scope>NUCLEOTIDE SEQUENCE</scope>
    <source>
        <strain evidence="6">CCFEE 5200</strain>
    </source>
</reference>
<dbReference type="GO" id="GO:0008477">
    <property type="term" value="F:purine nucleosidase activity"/>
    <property type="evidence" value="ECO:0007669"/>
    <property type="project" value="TreeGrafter"/>
</dbReference>
<dbReference type="Pfam" id="PF08386">
    <property type="entry name" value="Abhydrolase_4"/>
    <property type="match status" value="1"/>
</dbReference>
<dbReference type="Gene3D" id="3.40.50.1820">
    <property type="entry name" value="alpha/beta hydrolase"/>
    <property type="match status" value="1"/>
</dbReference>
<dbReference type="PANTHER" id="PTHR12304">
    <property type="entry name" value="INOSINE-URIDINE PREFERRING NUCLEOSIDE HYDROLASE"/>
    <property type="match status" value="1"/>
</dbReference>
<feature type="domain" description="Peptidase S33 tripeptidyl aminopeptidase-like C-terminal" evidence="5">
    <location>
        <begin position="535"/>
        <end position="626"/>
    </location>
</feature>
<dbReference type="InterPro" id="IPR029058">
    <property type="entry name" value="AB_hydrolase_fold"/>
</dbReference>
<evidence type="ECO:0000313" key="6">
    <source>
        <dbReference type="EMBL" id="KAK1013675.1"/>
    </source>
</evidence>
<keyword evidence="2" id="KW-0378">Hydrolase</keyword>
<evidence type="ECO:0000256" key="3">
    <source>
        <dbReference type="ARBA" id="ARBA00023295"/>
    </source>
</evidence>
<evidence type="ECO:0000313" key="7">
    <source>
        <dbReference type="Proteomes" id="UP001175353"/>
    </source>
</evidence>
<evidence type="ECO:0008006" key="8">
    <source>
        <dbReference type="Google" id="ProtNLM"/>
    </source>
</evidence>
<dbReference type="Proteomes" id="UP001175353">
    <property type="component" value="Unassembled WGS sequence"/>
</dbReference>
<dbReference type="InterPro" id="IPR023186">
    <property type="entry name" value="IUNH"/>
</dbReference>
<dbReference type="InterPro" id="IPR001910">
    <property type="entry name" value="Inosine/uridine_hydrolase_dom"/>
</dbReference>
<evidence type="ECO:0000259" key="5">
    <source>
        <dbReference type="Pfam" id="PF08386"/>
    </source>
</evidence>
<keyword evidence="7" id="KW-1185">Reference proteome</keyword>
<comment type="similarity">
    <text evidence="1">Belongs to the IUNH family.</text>
</comment>
<dbReference type="Pfam" id="PF01156">
    <property type="entry name" value="IU_nuc_hydro"/>
    <property type="match status" value="1"/>
</dbReference>
<proteinExistence type="inferred from homology"/>
<dbReference type="PANTHER" id="PTHR12304:SF4">
    <property type="entry name" value="URIDINE NUCLEOSIDASE"/>
    <property type="match status" value="1"/>
</dbReference>
<dbReference type="CDD" id="cd02651">
    <property type="entry name" value="nuc_hydro_IU_UC_XIUA"/>
    <property type="match status" value="1"/>
</dbReference>
<dbReference type="EMBL" id="JAUJLE010000005">
    <property type="protein sequence ID" value="KAK1013675.1"/>
    <property type="molecule type" value="Genomic_DNA"/>
</dbReference>
<organism evidence="6 7">
    <name type="scientific">Friedmanniomyces endolithicus</name>
    <dbReference type="NCBI Taxonomy" id="329885"/>
    <lineage>
        <taxon>Eukaryota</taxon>
        <taxon>Fungi</taxon>
        <taxon>Dikarya</taxon>
        <taxon>Ascomycota</taxon>
        <taxon>Pezizomycotina</taxon>
        <taxon>Dothideomycetes</taxon>
        <taxon>Dothideomycetidae</taxon>
        <taxon>Mycosphaerellales</taxon>
        <taxon>Teratosphaeriaceae</taxon>
        <taxon>Friedmanniomyces</taxon>
    </lineage>
</organism>